<keyword evidence="10" id="KW-1185">Reference proteome</keyword>
<comment type="similarity">
    <text evidence="7">Belongs to the binding-protein-dependent transport system permease family.</text>
</comment>
<reference evidence="9" key="2">
    <citation type="submission" date="2023-12" db="EMBL/GenBank/DDBJ databases">
        <authorList>
            <person name="Sun Q."/>
            <person name="Inoue M."/>
        </authorList>
    </citation>
    <scope>NUCLEOTIDE SEQUENCE</scope>
    <source>
        <strain evidence="9">JCM 17590</strain>
    </source>
</reference>
<evidence type="ECO:0000256" key="6">
    <source>
        <dbReference type="ARBA" id="ARBA00023136"/>
    </source>
</evidence>
<evidence type="ECO:0000313" key="10">
    <source>
        <dbReference type="Proteomes" id="UP001415169"/>
    </source>
</evidence>
<accession>A0ABP7ZL08</accession>
<feature type="transmembrane region" description="Helical" evidence="7">
    <location>
        <begin position="163"/>
        <end position="183"/>
    </location>
</feature>
<comment type="subcellular location">
    <subcellularLocation>
        <location evidence="1 7">Cell membrane</location>
        <topology evidence="1 7">Multi-pass membrane protein</topology>
    </subcellularLocation>
</comment>
<dbReference type="SUPFAM" id="SSF161098">
    <property type="entry name" value="MetI-like"/>
    <property type="match status" value="1"/>
</dbReference>
<feature type="domain" description="ABC transmembrane type-1" evidence="8">
    <location>
        <begin position="92"/>
        <end position="288"/>
    </location>
</feature>
<evidence type="ECO:0000256" key="4">
    <source>
        <dbReference type="ARBA" id="ARBA00022692"/>
    </source>
</evidence>
<dbReference type="EMBL" id="BAABBV010000001">
    <property type="protein sequence ID" value="GAA4161468.1"/>
    <property type="molecule type" value="Genomic_DNA"/>
</dbReference>
<evidence type="ECO:0000256" key="5">
    <source>
        <dbReference type="ARBA" id="ARBA00022989"/>
    </source>
</evidence>
<name>A0ABP7ZL08_9MICO</name>
<keyword evidence="4 7" id="KW-0812">Transmembrane</keyword>
<feature type="transmembrane region" description="Helical" evidence="7">
    <location>
        <begin position="20"/>
        <end position="36"/>
    </location>
</feature>
<dbReference type="RefSeq" id="WP_344791538.1">
    <property type="nucleotide sequence ID" value="NZ_BAABBV010000001.1"/>
</dbReference>
<keyword evidence="6 7" id="KW-0472">Membrane</keyword>
<evidence type="ECO:0000259" key="8">
    <source>
        <dbReference type="PROSITE" id="PS50928"/>
    </source>
</evidence>
<comment type="caution">
    <text evidence="9">The sequence shown here is derived from an EMBL/GenBank/DDBJ whole genome shotgun (WGS) entry which is preliminary data.</text>
</comment>
<dbReference type="Proteomes" id="UP001415169">
    <property type="component" value="Unassembled WGS sequence"/>
</dbReference>
<evidence type="ECO:0000256" key="1">
    <source>
        <dbReference type="ARBA" id="ARBA00004651"/>
    </source>
</evidence>
<dbReference type="PANTHER" id="PTHR30151">
    <property type="entry name" value="ALKANE SULFONATE ABC TRANSPORTER-RELATED, MEMBRANE SUBUNIT"/>
    <property type="match status" value="1"/>
</dbReference>
<dbReference type="PANTHER" id="PTHR30151:SF41">
    <property type="entry name" value="ABC TRANSPORTER PERMEASE PROTEIN"/>
    <property type="match status" value="1"/>
</dbReference>
<proteinExistence type="inferred from homology"/>
<evidence type="ECO:0000256" key="3">
    <source>
        <dbReference type="ARBA" id="ARBA00022475"/>
    </source>
</evidence>
<evidence type="ECO:0000256" key="2">
    <source>
        <dbReference type="ARBA" id="ARBA00022448"/>
    </source>
</evidence>
<dbReference type="CDD" id="cd06261">
    <property type="entry name" value="TM_PBP2"/>
    <property type="match status" value="1"/>
</dbReference>
<protein>
    <submittedName>
        <fullName evidence="9">ABC transporter permease</fullName>
    </submittedName>
</protein>
<organism evidence="9 10">
    <name type="scientific">Gryllotalpicola daejeonensis</name>
    <dbReference type="NCBI Taxonomy" id="993087"/>
    <lineage>
        <taxon>Bacteria</taxon>
        <taxon>Bacillati</taxon>
        <taxon>Actinomycetota</taxon>
        <taxon>Actinomycetes</taxon>
        <taxon>Micrococcales</taxon>
        <taxon>Microbacteriaceae</taxon>
        <taxon>Gryllotalpicola</taxon>
    </lineage>
</organism>
<keyword evidence="5 7" id="KW-1133">Transmembrane helix</keyword>
<gene>
    <name evidence="9" type="ORF">GCM10022286_19110</name>
</gene>
<sequence>MPRRTAIRGNTAPGWPRRALFAIGGVLVLAVVWELYKALGPVEGVRWGQTVVLPRTSDLAMPHLWAIFQRYGQPVDSSAGSPTVLAAVARASLVSLGIAACGWAAGVVLGALLALLMVSWRLAERALLPYVILSQTVPLIALAPLVVTWGSQIHAGGFVWKQWMSVAAIAGYLAFFPISVGLLRGLRSAPVTQLELFRSFAAGWWRTLWSLRLPAAVTYLLPALRIAAAAAVVGAIVAEVSTGMQGGIGRTILAYGIASGGDPAKPWAAIIGAVVIGLVVAGAVSLIGLGLRRFRRGEESS</sequence>
<reference evidence="9" key="1">
    <citation type="journal article" date="2014" name="Int. J. Syst. Evol. Microbiol.">
        <title>Complete genome of a new Firmicutes species belonging to the dominant human colonic microbiota ('Ruminococcus bicirculans') reveals two chromosomes and a selective capacity to utilize plant glucans.</title>
        <authorList>
            <consortium name="NISC Comparative Sequencing Program"/>
            <person name="Wegmann U."/>
            <person name="Louis P."/>
            <person name="Goesmann A."/>
            <person name="Henrissat B."/>
            <person name="Duncan S.H."/>
            <person name="Flint H.J."/>
        </authorList>
    </citation>
    <scope>NUCLEOTIDE SEQUENCE</scope>
    <source>
        <strain evidence="9">JCM 17590</strain>
    </source>
</reference>
<feature type="transmembrane region" description="Helical" evidence="7">
    <location>
        <begin position="267"/>
        <end position="291"/>
    </location>
</feature>
<evidence type="ECO:0000256" key="7">
    <source>
        <dbReference type="RuleBase" id="RU363032"/>
    </source>
</evidence>
<feature type="transmembrane region" description="Helical" evidence="7">
    <location>
        <begin position="93"/>
        <end position="118"/>
    </location>
</feature>
<dbReference type="Pfam" id="PF00528">
    <property type="entry name" value="BPD_transp_1"/>
    <property type="match status" value="1"/>
</dbReference>
<feature type="transmembrane region" description="Helical" evidence="7">
    <location>
        <begin position="216"/>
        <end position="238"/>
    </location>
</feature>
<keyword evidence="2 7" id="KW-0813">Transport</keyword>
<keyword evidence="3" id="KW-1003">Cell membrane</keyword>
<evidence type="ECO:0000313" key="9">
    <source>
        <dbReference type="EMBL" id="GAA4161468.1"/>
    </source>
</evidence>
<dbReference type="InterPro" id="IPR000515">
    <property type="entry name" value="MetI-like"/>
</dbReference>
<dbReference type="InterPro" id="IPR035906">
    <property type="entry name" value="MetI-like_sf"/>
</dbReference>
<dbReference type="PROSITE" id="PS50928">
    <property type="entry name" value="ABC_TM1"/>
    <property type="match status" value="1"/>
</dbReference>
<dbReference type="Gene3D" id="1.10.3720.10">
    <property type="entry name" value="MetI-like"/>
    <property type="match status" value="1"/>
</dbReference>
<feature type="transmembrane region" description="Helical" evidence="7">
    <location>
        <begin position="130"/>
        <end position="151"/>
    </location>
</feature>